<dbReference type="InterPro" id="IPR009057">
    <property type="entry name" value="Homeodomain-like_sf"/>
</dbReference>
<evidence type="ECO:0000259" key="5">
    <source>
        <dbReference type="PROSITE" id="PS50977"/>
    </source>
</evidence>
<evidence type="ECO:0000256" key="2">
    <source>
        <dbReference type="ARBA" id="ARBA00023125"/>
    </source>
</evidence>
<dbReference type="InterPro" id="IPR001647">
    <property type="entry name" value="HTH_TetR"/>
</dbReference>
<gene>
    <name evidence="6" type="ORF">V474_08860</name>
</gene>
<dbReference type="GO" id="GO:0003700">
    <property type="term" value="F:DNA-binding transcription factor activity"/>
    <property type="evidence" value="ECO:0007669"/>
    <property type="project" value="TreeGrafter"/>
</dbReference>
<dbReference type="PANTHER" id="PTHR30055:SF234">
    <property type="entry name" value="HTH-TYPE TRANSCRIPTIONAL REGULATOR BETI"/>
    <property type="match status" value="1"/>
</dbReference>
<dbReference type="PATRIC" id="fig|1114963.3.peg.673"/>
<keyword evidence="1" id="KW-0805">Transcription regulation</keyword>
<keyword evidence="3" id="KW-0804">Transcription</keyword>
<dbReference type="AlphaFoldDB" id="A0A0J7Y5W1"/>
<sequence>MARRSDHGRDELKALILDTGRQIMAEGGYARFSAREVAKRIGYSVGTVMHVFGNVDRLVMEINARTFRLWTEWLEHRLDGAKGRERILVLVQGYFDFAQIHRNLWAAIDELRVPEGMLMETALASERVHLTDVITREVAAVLPGNGRADASALASSMIAAVHGHCAFQLGGTFTLMGVEKPAELAAARIMETLSARGALTVS</sequence>
<dbReference type="InterPro" id="IPR025996">
    <property type="entry name" value="MT1864/Rv1816-like_C"/>
</dbReference>
<keyword evidence="7" id="KW-1185">Reference proteome</keyword>
<proteinExistence type="predicted"/>
<dbReference type="Gene3D" id="1.10.357.10">
    <property type="entry name" value="Tetracycline Repressor, domain 2"/>
    <property type="match status" value="1"/>
</dbReference>
<protein>
    <submittedName>
        <fullName evidence="6">TetR family transcriptional regulator</fullName>
    </submittedName>
</protein>
<dbReference type="Pfam" id="PF00440">
    <property type="entry name" value="TetR_N"/>
    <property type="match status" value="1"/>
</dbReference>
<evidence type="ECO:0000256" key="4">
    <source>
        <dbReference type="PROSITE-ProRule" id="PRU00335"/>
    </source>
</evidence>
<dbReference type="SUPFAM" id="SSF48498">
    <property type="entry name" value="Tetracyclin repressor-like, C-terminal domain"/>
    <property type="match status" value="1"/>
</dbReference>
<name>A0A0J7Y5W1_9SPHN</name>
<dbReference type="SUPFAM" id="SSF46689">
    <property type="entry name" value="Homeodomain-like"/>
    <property type="match status" value="1"/>
</dbReference>
<keyword evidence="2 4" id="KW-0238">DNA-binding</keyword>
<reference evidence="6 7" key="1">
    <citation type="journal article" date="2015" name="G3 (Bethesda)">
        <title>Insights into Ongoing Evolution of the Hexachlorocyclohexane Catabolic Pathway from Comparative Genomics of Ten Sphingomonadaceae Strains.</title>
        <authorList>
            <person name="Pearce S.L."/>
            <person name="Oakeshott J.G."/>
            <person name="Pandey G."/>
        </authorList>
    </citation>
    <scope>NUCLEOTIDE SEQUENCE [LARGE SCALE GENOMIC DNA]</scope>
    <source>
        <strain evidence="6 7">LL02</strain>
    </source>
</reference>
<dbReference type="RefSeq" id="WP_059150090.1">
    <property type="nucleotide sequence ID" value="NZ_KQ130452.1"/>
</dbReference>
<feature type="DNA-binding region" description="H-T-H motif" evidence="4">
    <location>
        <begin position="33"/>
        <end position="52"/>
    </location>
</feature>
<evidence type="ECO:0000313" key="7">
    <source>
        <dbReference type="Proteomes" id="UP000052268"/>
    </source>
</evidence>
<feature type="domain" description="HTH tetR-type" evidence="5">
    <location>
        <begin position="10"/>
        <end position="70"/>
    </location>
</feature>
<dbReference type="Proteomes" id="UP000052268">
    <property type="component" value="Unassembled WGS sequence"/>
</dbReference>
<organism evidence="6 7">
    <name type="scientific">Novosphingobium barchaimii LL02</name>
    <dbReference type="NCBI Taxonomy" id="1114963"/>
    <lineage>
        <taxon>Bacteria</taxon>
        <taxon>Pseudomonadati</taxon>
        <taxon>Pseudomonadota</taxon>
        <taxon>Alphaproteobacteria</taxon>
        <taxon>Sphingomonadales</taxon>
        <taxon>Sphingomonadaceae</taxon>
        <taxon>Novosphingobium</taxon>
    </lineage>
</organism>
<dbReference type="Pfam" id="PF13305">
    <property type="entry name" value="TetR_C_33"/>
    <property type="match status" value="1"/>
</dbReference>
<dbReference type="PANTHER" id="PTHR30055">
    <property type="entry name" value="HTH-TYPE TRANSCRIPTIONAL REGULATOR RUTR"/>
    <property type="match status" value="1"/>
</dbReference>
<dbReference type="EMBL" id="JACU01000002">
    <property type="protein sequence ID" value="KMS59314.1"/>
    <property type="molecule type" value="Genomic_DNA"/>
</dbReference>
<dbReference type="PROSITE" id="PS50977">
    <property type="entry name" value="HTH_TETR_2"/>
    <property type="match status" value="1"/>
</dbReference>
<evidence type="ECO:0000313" key="6">
    <source>
        <dbReference type="EMBL" id="KMS59314.1"/>
    </source>
</evidence>
<dbReference type="OrthoDB" id="7223515at2"/>
<evidence type="ECO:0000256" key="3">
    <source>
        <dbReference type="ARBA" id="ARBA00023163"/>
    </source>
</evidence>
<dbReference type="InterPro" id="IPR036271">
    <property type="entry name" value="Tet_transcr_reg_TetR-rel_C_sf"/>
</dbReference>
<dbReference type="InterPro" id="IPR050109">
    <property type="entry name" value="HTH-type_TetR-like_transc_reg"/>
</dbReference>
<evidence type="ECO:0000256" key="1">
    <source>
        <dbReference type="ARBA" id="ARBA00023015"/>
    </source>
</evidence>
<dbReference type="GO" id="GO:0000976">
    <property type="term" value="F:transcription cis-regulatory region binding"/>
    <property type="evidence" value="ECO:0007669"/>
    <property type="project" value="TreeGrafter"/>
</dbReference>
<comment type="caution">
    <text evidence="6">The sequence shown here is derived from an EMBL/GenBank/DDBJ whole genome shotgun (WGS) entry which is preliminary data.</text>
</comment>
<accession>A0A0J7Y5W1</accession>